<organism evidence="1 2">
    <name type="scientific">Candidatus Bacteroides intestinavium</name>
    <dbReference type="NCBI Taxonomy" id="2838469"/>
    <lineage>
        <taxon>Bacteria</taxon>
        <taxon>Pseudomonadati</taxon>
        <taxon>Bacteroidota</taxon>
        <taxon>Bacteroidia</taxon>
        <taxon>Bacteroidales</taxon>
        <taxon>Bacteroidaceae</taxon>
        <taxon>Bacteroides</taxon>
    </lineage>
</organism>
<dbReference type="Proteomes" id="UP000823860">
    <property type="component" value="Unassembled WGS sequence"/>
</dbReference>
<evidence type="ECO:0000313" key="2">
    <source>
        <dbReference type="Proteomes" id="UP000823860"/>
    </source>
</evidence>
<sequence>MKATVSMEGILGMLHTLSAADKRWLADRLYEDADREQEGRLAPYTMEELNARIDEFEAELEAGEWLTSEEADKQVREALPWLK</sequence>
<evidence type="ECO:0000313" key="1">
    <source>
        <dbReference type="EMBL" id="HJA82763.1"/>
    </source>
</evidence>
<reference evidence="1" key="2">
    <citation type="submission" date="2021-04" db="EMBL/GenBank/DDBJ databases">
        <authorList>
            <person name="Gilroy R."/>
        </authorList>
    </citation>
    <scope>NUCLEOTIDE SEQUENCE</scope>
    <source>
        <strain evidence="1">ChiHecec1B25-7008</strain>
    </source>
</reference>
<name>A0A9D2HRK3_9BACE</name>
<gene>
    <name evidence="1" type="ORF">H9785_02130</name>
</gene>
<dbReference type="EMBL" id="DWZE01000027">
    <property type="protein sequence ID" value="HJA82763.1"/>
    <property type="molecule type" value="Genomic_DNA"/>
</dbReference>
<proteinExistence type="predicted"/>
<dbReference type="AlphaFoldDB" id="A0A9D2HRK3"/>
<reference evidence="1" key="1">
    <citation type="journal article" date="2021" name="PeerJ">
        <title>Extensive microbial diversity within the chicken gut microbiome revealed by metagenomics and culture.</title>
        <authorList>
            <person name="Gilroy R."/>
            <person name="Ravi A."/>
            <person name="Getino M."/>
            <person name="Pursley I."/>
            <person name="Horton D.L."/>
            <person name="Alikhan N.F."/>
            <person name="Baker D."/>
            <person name="Gharbi K."/>
            <person name="Hall N."/>
            <person name="Watson M."/>
            <person name="Adriaenssens E.M."/>
            <person name="Foster-Nyarko E."/>
            <person name="Jarju S."/>
            <person name="Secka A."/>
            <person name="Antonio M."/>
            <person name="Oren A."/>
            <person name="Chaudhuri R.R."/>
            <person name="La Ragione R."/>
            <person name="Hildebrand F."/>
            <person name="Pallen M.J."/>
        </authorList>
    </citation>
    <scope>NUCLEOTIDE SEQUENCE</scope>
    <source>
        <strain evidence="1">ChiHecec1B25-7008</strain>
    </source>
</reference>
<evidence type="ECO:0008006" key="3">
    <source>
        <dbReference type="Google" id="ProtNLM"/>
    </source>
</evidence>
<protein>
    <recommendedName>
        <fullName evidence="3">Addiction module component</fullName>
    </recommendedName>
</protein>
<accession>A0A9D2HRK3</accession>
<comment type="caution">
    <text evidence="1">The sequence shown here is derived from an EMBL/GenBank/DDBJ whole genome shotgun (WGS) entry which is preliminary data.</text>
</comment>